<evidence type="ECO:0000313" key="3">
    <source>
        <dbReference type="Proteomes" id="UP000322667"/>
    </source>
</evidence>
<dbReference type="AlphaFoldDB" id="A0A5D2IH07"/>
<sequence>MRTLSDESRNGTSVWRARSVERGTVRRLPNVGHVALLIVARVSAVLGQLGPVIRFSLAQVLLGLGPGIFGLIHLSLLI</sequence>
<organism evidence="2 3">
    <name type="scientific">Gossypium tomentosum</name>
    <name type="common">Hawaiian cotton</name>
    <name type="synonym">Gossypium sandvicense</name>
    <dbReference type="NCBI Taxonomy" id="34277"/>
    <lineage>
        <taxon>Eukaryota</taxon>
        <taxon>Viridiplantae</taxon>
        <taxon>Streptophyta</taxon>
        <taxon>Embryophyta</taxon>
        <taxon>Tracheophyta</taxon>
        <taxon>Spermatophyta</taxon>
        <taxon>Magnoliopsida</taxon>
        <taxon>eudicotyledons</taxon>
        <taxon>Gunneridae</taxon>
        <taxon>Pentapetalae</taxon>
        <taxon>rosids</taxon>
        <taxon>malvids</taxon>
        <taxon>Malvales</taxon>
        <taxon>Malvaceae</taxon>
        <taxon>Malvoideae</taxon>
        <taxon>Gossypium</taxon>
    </lineage>
</organism>
<dbReference type="Proteomes" id="UP000322667">
    <property type="component" value="Chromosome D12"/>
</dbReference>
<feature type="transmembrane region" description="Helical" evidence="1">
    <location>
        <begin position="31"/>
        <end position="50"/>
    </location>
</feature>
<feature type="transmembrane region" description="Helical" evidence="1">
    <location>
        <begin position="56"/>
        <end position="77"/>
    </location>
</feature>
<gene>
    <name evidence="2" type="ORF">ES332_D12G314600v1</name>
</gene>
<proteinExistence type="predicted"/>
<keyword evidence="1" id="KW-0472">Membrane</keyword>
<protein>
    <submittedName>
        <fullName evidence="2">Uncharacterized protein</fullName>
    </submittedName>
</protein>
<accession>A0A5D2IH07</accession>
<keyword evidence="1" id="KW-0812">Transmembrane</keyword>
<keyword evidence="3" id="KW-1185">Reference proteome</keyword>
<keyword evidence="1" id="KW-1133">Transmembrane helix</keyword>
<reference evidence="2 3" key="1">
    <citation type="submission" date="2019-07" db="EMBL/GenBank/DDBJ databases">
        <title>WGS assembly of Gossypium tomentosum.</title>
        <authorList>
            <person name="Chen Z.J."/>
            <person name="Sreedasyam A."/>
            <person name="Ando A."/>
            <person name="Song Q."/>
            <person name="De L."/>
            <person name="Hulse-Kemp A."/>
            <person name="Ding M."/>
            <person name="Ye W."/>
            <person name="Kirkbride R."/>
            <person name="Jenkins J."/>
            <person name="Plott C."/>
            <person name="Lovell J."/>
            <person name="Lin Y.-M."/>
            <person name="Vaughn R."/>
            <person name="Liu B."/>
            <person name="Li W."/>
            <person name="Simpson S."/>
            <person name="Scheffler B."/>
            <person name="Saski C."/>
            <person name="Grover C."/>
            <person name="Hu G."/>
            <person name="Conover J."/>
            <person name="Carlson J."/>
            <person name="Shu S."/>
            <person name="Boston L."/>
            <person name="Williams M."/>
            <person name="Peterson D."/>
            <person name="Mcgee K."/>
            <person name="Jones D."/>
            <person name="Wendel J."/>
            <person name="Stelly D."/>
            <person name="Grimwood J."/>
            <person name="Schmutz J."/>
        </authorList>
    </citation>
    <scope>NUCLEOTIDE SEQUENCE [LARGE SCALE GENOMIC DNA]</scope>
    <source>
        <strain evidence="2">7179.01</strain>
    </source>
</reference>
<name>A0A5D2IH07_GOSTO</name>
<evidence type="ECO:0000256" key="1">
    <source>
        <dbReference type="SAM" id="Phobius"/>
    </source>
</evidence>
<dbReference type="EMBL" id="CM017634">
    <property type="protein sequence ID" value="TYH41403.1"/>
    <property type="molecule type" value="Genomic_DNA"/>
</dbReference>
<evidence type="ECO:0000313" key="2">
    <source>
        <dbReference type="EMBL" id="TYH41403.1"/>
    </source>
</evidence>